<dbReference type="Proteomes" id="UP001279734">
    <property type="component" value="Unassembled WGS sequence"/>
</dbReference>
<dbReference type="AlphaFoldDB" id="A0AAD3XMM7"/>
<sequence length="138" mass="15143">MYSIHHIPISGFPNQSGDEISATVEVGLPSTSDQFRKELCAHLSSHKKLALRIGMDFGEDECPLCVRRNYSVGTMAISGSIGRLASNSVFHARIECAEKALVRMFSMGKSVLVKLDTMANWLIFSKSFAEDKVYGVIG</sequence>
<reference evidence="1" key="1">
    <citation type="submission" date="2023-05" db="EMBL/GenBank/DDBJ databases">
        <title>Nepenthes gracilis genome sequencing.</title>
        <authorList>
            <person name="Fukushima K."/>
        </authorList>
    </citation>
    <scope>NUCLEOTIDE SEQUENCE</scope>
    <source>
        <strain evidence="1">SING2019-196</strain>
    </source>
</reference>
<accession>A0AAD3XMM7</accession>
<organism evidence="1 2">
    <name type="scientific">Nepenthes gracilis</name>
    <name type="common">Slender pitcher plant</name>
    <dbReference type="NCBI Taxonomy" id="150966"/>
    <lineage>
        <taxon>Eukaryota</taxon>
        <taxon>Viridiplantae</taxon>
        <taxon>Streptophyta</taxon>
        <taxon>Embryophyta</taxon>
        <taxon>Tracheophyta</taxon>
        <taxon>Spermatophyta</taxon>
        <taxon>Magnoliopsida</taxon>
        <taxon>eudicotyledons</taxon>
        <taxon>Gunneridae</taxon>
        <taxon>Pentapetalae</taxon>
        <taxon>Caryophyllales</taxon>
        <taxon>Nepenthaceae</taxon>
        <taxon>Nepenthes</taxon>
    </lineage>
</organism>
<comment type="caution">
    <text evidence="1">The sequence shown here is derived from an EMBL/GenBank/DDBJ whole genome shotgun (WGS) entry which is preliminary data.</text>
</comment>
<protein>
    <submittedName>
        <fullName evidence="1">Uncharacterized protein</fullName>
    </submittedName>
</protein>
<name>A0AAD3XMM7_NEPGR</name>
<keyword evidence="2" id="KW-1185">Reference proteome</keyword>
<evidence type="ECO:0000313" key="1">
    <source>
        <dbReference type="EMBL" id="GMH10004.1"/>
    </source>
</evidence>
<dbReference type="EMBL" id="BSYO01000009">
    <property type="protein sequence ID" value="GMH10004.1"/>
    <property type="molecule type" value="Genomic_DNA"/>
</dbReference>
<evidence type="ECO:0000313" key="2">
    <source>
        <dbReference type="Proteomes" id="UP001279734"/>
    </source>
</evidence>
<gene>
    <name evidence="1" type="ORF">Nepgr_011845</name>
</gene>
<proteinExistence type="predicted"/>